<comment type="caution">
    <text evidence="7">The sequence shown here is derived from an EMBL/GenBank/DDBJ whole genome shotgun (WGS) entry which is preliminary data.</text>
</comment>
<organism evidence="7 8">
    <name type="scientific">Nocardia colli</name>
    <dbReference type="NCBI Taxonomy" id="2545717"/>
    <lineage>
        <taxon>Bacteria</taxon>
        <taxon>Bacillati</taxon>
        <taxon>Actinomycetota</taxon>
        <taxon>Actinomycetes</taxon>
        <taxon>Mycobacteriales</taxon>
        <taxon>Nocardiaceae</taxon>
        <taxon>Nocardia</taxon>
    </lineage>
</organism>
<dbReference type="RefSeq" id="WP_150401737.1">
    <property type="nucleotide sequence ID" value="NZ_VXLC01000003.1"/>
</dbReference>
<feature type="transmembrane region" description="Helical" evidence="5">
    <location>
        <begin position="68"/>
        <end position="89"/>
    </location>
</feature>
<sequence length="496" mass="51122">MKFDNRPVAERDNHRRLVLPETSPMSGLNRRSLGSCDVLAQSVGVIAPSGAAITIPALVIAITGAAALWAMAIALVVALLVATTINQFTVRVASVGSLYTFTAKGLGPTAAYLSGAGLILGYGFVAVYAFANIGLHAGELAQSVVPATIPGPVIWACCIAVAAILCTVLLTHRIAVSARIALVAEIAAVTTVLVLGGVLLGRRGVHNIDWQALALPDVSAHQLILGSGLALMALIGFESGAALSVEAKQPFATIPRALTSSLLATGALMLVATATHPALAPQAENRASPLLSGLSDSYEVDGLAQLLDAAVVVSFFACALASVTALIRVLLSMSIDAVAPAWLGRIDRVSRVPRTPVYLVMPIVAVLPIVLLATADSTADVLATVAIASVSGLLIAYLLVCLAAPAFLRKIGESTPRQTLLASTAAAGLATCLIMFVTAHGNDNDRYIAMLLVGIALVAAVALRALSRRADRIGTHDYPTRAEILELEPADRQGDS</sequence>
<accession>A0A5N0EMG0</accession>
<dbReference type="Pfam" id="PF00324">
    <property type="entry name" value="AA_permease"/>
    <property type="match status" value="1"/>
</dbReference>
<evidence type="ECO:0000256" key="4">
    <source>
        <dbReference type="ARBA" id="ARBA00023136"/>
    </source>
</evidence>
<feature type="transmembrane region" description="Helical" evidence="5">
    <location>
        <begin position="153"/>
        <end position="170"/>
    </location>
</feature>
<keyword evidence="4 5" id="KW-0472">Membrane</keyword>
<evidence type="ECO:0000313" key="7">
    <source>
        <dbReference type="EMBL" id="KAA8889464.1"/>
    </source>
</evidence>
<dbReference type="GO" id="GO:0055085">
    <property type="term" value="P:transmembrane transport"/>
    <property type="evidence" value="ECO:0007669"/>
    <property type="project" value="InterPro"/>
</dbReference>
<feature type="transmembrane region" description="Helical" evidence="5">
    <location>
        <begin position="309"/>
        <end position="335"/>
    </location>
</feature>
<keyword evidence="2 5" id="KW-0812">Transmembrane</keyword>
<keyword evidence="8" id="KW-1185">Reference proteome</keyword>
<gene>
    <name evidence="7" type="ORF">F3087_11105</name>
</gene>
<evidence type="ECO:0000256" key="3">
    <source>
        <dbReference type="ARBA" id="ARBA00022989"/>
    </source>
</evidence>
<evidence type="ECO:0000313" key="8">
    <source>
        <dbReference type="Proteomes" id="UP000323876"/>
    </source>
</evidence>
<evidence type="ECO:0000259" key="6">
    <source>
        <dbReference type="Pfam" id="PF00324"/>
    </source>
</evidence>
<dbReference type="OrthoDB" id="3790922at2"/>
<proteinExistence type="predicted"/>
<dbReference type="GO" id="GO:0016020">
    <property type="term" value="C:membrane"/>
    <property type="evidence" value="ECO:0007669"/>
    <property type="project" value="UniProtKB-SubCell"/>
</dbReference>
<dbReference type="EMBL" id="VXLC01000003">
    <property type="protein sequence ID" value="KAA8889464.1"/>
    <property type="molecule type" value="Genomic_DNA"/>
</dbReference>
<dbReference type="Gene3D" id="1.20.1740.10">
    <property type="entry name" value="Amino acid/polyamine transporter I"/>
    <property type="match status" value="1"/>
</dbReference>
<dbReference type="PIRSF" id="PIRSF006060">
    <property type="entry name" value="AA_transporter"/>
    <property type="match status" value="1"/>
</dbReference>
<feature type="transmembrane region" description="Helical" evidence="5">
    <location>
        <begin position="110"/>
        <end position="133"/>
    </location>
</feature>
<comment type="subcellular location">
    <subcellularLocation>
        <location evidence="1">Membrane</location>
        <topology evidence="1">Multi-pass membrane protein</topology>
    </subcellularLocation>
</comment>
<evidence type="ECO:0000256" key="5">
    <source>
        <dbReference type="SAM" id="Phobius"/>
    </source>
</evidence>
<feature type="domain" description="Amino acid permease/ SLC12A" evidence="6">
    <location>
        <begin position="38"/>
        <end position="437"/>
    </location>
</feature>
<feature type="transmembrane region" description="Helical" evidence="5">
    <location>
        <begin position="420"/>
        <end position="441"/>
    </location>
</feature>
<feature type="transmembrane region" description="Helical" evidence="5">
    <location>
        <begin position="38"/>
        <end position="62"/>
    </location>
</feature>
<dbReference type="PANTHER" id="PTHR42770:SF7">
    <property type="entry name" value="MEMBRANE PROTEIN"/>
    <property type="match status" value="1"/>
</dbReference>
<dbReference type="InterPro" id="IPR050367">
    <property type="entry name" value="APC_superfamily"/>
</dbReference>
<evidence type="ECO:0000256" key="1">
    <source>
        <dbReference type="ARBA" id="ARBA00004141"/>
    </source>
</evidence>
<feature type="transmembrane region" description="Helical" evidence="5">
    <location>
        <begin position="182"/>
        <end position="200"/>
    </location>
</feature>
<dbReference type="PANTHER" id="PTHR42770">
    <property type="entry name" value="AMINO ACID TRANSPORTER-RELATED"/>
    <property type="match status" value="1"/>
</dbReference>
<name>A0A5N0EMG0_9NOCA</name>
<feature type="transmembrane region" description="Helical" evidence="5">
    <location>
        <begin position="220"/>
        <end position="245"/>
    </location>
</feature>
<evidence type="ECO:0000256" key="2">
    <source>
        <dbReference type="ARBA" id="ARBA00022692"/>
    </source>
</evidence>
<keyword evidence="3 5" id="KW-1133">Transmembrane helix</keyword>
<feature type="transmembrane region" description="Helical" evidence="5">
    <location>
        <begin position="381"/>
        <end position="408"/>
    </location>
</feature>
<dbReference type="Proteomes" id="UP000323876">
    <property type="component" value="Unassembled WGS sequence"/>
</dbReference>
<dbReference type="InterPro" id="IPR004841">
    <property type="entry name" value="AA-permease/SLC12A_dom"/>
</dbReference>
<reference evidence="7 8" key="1">
    <citation type="submission" date="2019-09" db="EMBL/GenBank/DDBJ databases">
        <authorList>
            <person name="Wang X."/>
        </authorList>
    </citation>
    <scope>NUCLEOTIDE SEQUENCE [LARGE SCALE GENOMIC DNA]</scope>
    <source>
        <strain evidence="7 8">CICC 11023</strain>
    </source>
</reference>
<protein>
    <submittedName>
        <fullName evidence="7">APC family permease</fullName>
    </submittedName>
</protein>
<feature type="transmembrane region" description="Helical" evidence="5">
    <location>
        <begin position="356"/>
        <end position="375"/>
    </location>
</feature>
<feature type="transmembrane region" description="Helical" evidence="5">
    <location>
        <begin position="257"/>
        <end position="279"/>
    </location>
</feature>
<feature type="transmembrane region" description="Helical" evidence="5">
    <location>
        <begin position="447"/>
        <end position="466"/>
    </location>
</feature>
<dbReference type="AlphaFoldDB" id="A0A5N0EMG0"/>